<reference evidence="2 3" key="1">
    <citation type="submission" date="2020-08" db="EMBL/GenBank/DDBJ databases">
        <title>Genomic Encyclopedia of Type Strains, Phase IV (KMG-IV): sequencing the most valuable type-strain genomes for metagenomic binning, comparative biology and taxonomic classification.</title>
        <authorList>
            <person name="Goeker M."/>
        </authorList>
    </citation>
    <scope>NUCLEOTIDE SEQUENCE [LARGE SCALE GENOMIC DNA]</scope>
    <source>
        <strain evidence="2 3">DSM 102234</strain>
    </source>
</reference>
<evidence type="ECO:0000256" key="1">
    <source>
        <dbReference type="SAM" id="SignalP"/>
    </source>
</evidence>
<dbReference type="AlphaFoldDB" id="A0A7W6EBF9"/>
<evidence type="ECO:0000313" key="3">
    <source>
        <dbReference type="Proteomes" id="UP000530268"/>
    </source>
</evidence>
<gene>
    <name evidence="2" type="ORF">GGR95_003207</name>
</gene>
<feature type="chain" id="PRO_5030702758" evidence="1">
    <location>
        <begin position="23"/>
        <end position="93"/>
    </location>
</feature>
<dbReference type="RefSeq" id="WP_184567556.1">
    <property type="nucleotide sequence ID" value="NZ_JACIEI010000016.1"/>
</dbReference>
<sequence>MLRTLRNTAIMFCAITTTSASAEPAGTSAPGLGAIIAVGAVHSGAPESSPEAPERATIDVTHSQTEEKKAQAKGKGFTPVAGAALGIAARPED</sequence>
<feature type="signal peptide" evidence="1">
    <location>
        <begin position="1"/>
        <end position="22"/>
    </location>
</feature>
<proteinExistence type="predicted"/>
<accession>A0A7W6EBF9</accession>
<dbReference type="Proteomes" id="UP000530268">
    <property type="component" value="Unassembled WGS sequence"/>
</dbReference>
<name>A0A7W6EBF9_9RHOB</name>
<evidence type="ECO:0000313" key="2">
    <source>
        <dbReference type="EMBL" id="MBB3995550.1"/>
    </source>
</evidence>
<keyword evidence="3" id="KW-1185">Reference proteome</keyword>
<protein>
    <submittedName>
        <fullName evidence="2">Uncharacterized protein</fullName>
    </submittedName>
</protein>
<comment type="caution">
    <text evidence="2">The sequence shown here is derived from an EMBL/GenBank/DDBJ whole genome shotgun (WGS) entry which is preliminary data.</text>
</comment>
<dbReference type="EMBL" id="JACIEI010000016">
    <property type="protein sequence ID" value="MBB3995550.1"/>
    <property type="molecule type" value="Genomic_DNA"/>
</dbReference>
<organism evidence="2 3">
    <name type="scientific">Sulfitobacter undariae</name>
    <dbReference type="NCBI Taxonomy" id="1563671"/>
    <lineage>
        <taxon>Bacteria</taxon>
        <taxon>Pseudomonadati</taxon>
        <taxon>Pseudomonadota</taxon>
        <taxon>Alphaproteobacteria</taxon>
        <taxon>Rhodobacterales</taxon>
        <taxon>Roseobacteraceae</taxon>
        <taxon>Sulfitobacter</taxon>
    </lineage>
</organism>
<keyword evidence="1" id="KW-0732">Signal</keyword>